<protein>
    <submittedName>
        <fullName evidence="2">Uncharacterized protein</fullName>
    </submittedName>
</protein>
<keyword evidence="3" id="KW-1185">Reference proteome</keyword>
<evidence type="ECO:0000313" key="3">
    <source>
        <dbReference type="Proteomes" id="UP000016932"/>
    </source>
</evidence>
<dbReference type="GeneID" id="19332683"/>
<dbReference type="HOGENOM" id="CLU_1971488_0_0_1"/>
<dbReference type="VEuPathDB" id="FungiDB:MYCFIDRAFT_171701"/>
<reference evidence="2 3" key="1">
    <citation type="journal article" date="2012" name="PLoS Pathog.">
        <title>Diverse lifestyles and strategies of plant pathogenesis encoded in the genomes of eighteen Dothideomycetes fungi.</title>
        <authorList>
            <person name="Ohm R.A."/>
            <person name="Feau N."/>
            <person name="Henrissat B."/>
            <person name="Schoch C.L."/>
            <person name="Horwitz B.A."/>
            <person name="Barry K.W."/>
            <person name="Condon B.J."/>
            <person name="Copeland A.C."/>
            <person name="Dhillon B."/>
            <person name="Glaser F."/>
            <person name="Hesse C.N."/>
            <person name="Kosti I."/>
            <person name="LaButti K."/>
            <person name="Lindquist E.A."/>
            <person name="Lucas S."/>
            <person name="Salamov A.A."/>
            <person name="Bradshaw R.E."/>
            <person name="Ciuffetti L."/>
            <person name="Hamelin R.C."/>
            <person name="Kema G.H.J."/>
            <person name="Lawrence C."/>
            <person name="Scott J.A."/>
            <person name="Spatafora J.W."/>
            <person name="Turgeon B.G."/>
            <person name="de Wit P.J.G.M."/>
            <person name="Zhong S."/>
            <person name="Goodwin S.B."/>
            <person name="Grigoriev I.V."/>
        </authorList>
    </citation>
    <scope>NUCLEOTIDE SEQUENCE [LARGE SCALE GENOMIC DNA]</scope>
    <source>
        <strain evidence="2 3">CIRAD86</strain>
    </source>
</reference>
<dbReference type="OrthoDB" id="5313079at2759"/>
<organism evidence="2 3">
    <name type="scientific">Pseudocercospora fijiensis (strain CIRAD86)</name>
    <name type="common">Black leaf streak disease fungus</name>
    <name type="synonym">Mycosphaerella fijiensis</name>
    <dbReference type="NCBI Taxonomy" id="383855"/>
    <lineage>
        <taxon>Eukaryota</taxon>
        <taxon>Fungi</taxon>
        <taxon>Dikarya</taxon>
        <taxon>Ascomycota</taxon>
        <taxon>Pezizomycotina</taxon>
        <taxon>Dothideomycetes</taxon>
        <taxon>Dothideomycetidae</taxon>
        <taxon>Mycosphaerellales</taxon>
        <taxon>Mycosphaerellaceae</taxon>
        <taxon>Pseudocercospora</taxon>
    </lineage>
</organism>
<accession>M3AMN3</accession>
<keyword evidence="1" id="KW-0732">Signal</keyword>
<sequence length="127" mass="14364">MRSMWSRLLVLLEKATLAPWEEQDPRLTMPMMKPTQMKEVKITLEDAEASIIITSPETSSGAGHKNSLGMVDLFPVDERVDAPPSFSMDVFDAAYKEVERDCFQNTYTDYVKSGEYKKAIHAPMSDV</sequence>
<dbReference type="KEGG" id="pfj:MYCFIDRAFT_171701"/>
<gene>
    <name evidence="2" type="ORF">MYCFIDRAFT_171701</name>
</gene>
<dbReference type="EMBL" id="KB446556">
    <property type="protein sequence ID" value="EME85836.1"/>
    <property type="molecule type" value="Genomic_DNA"/>
</dbReference>
<proteinExistence type="predicted"/>
<feature type="chain" id="PRO_5004030790" evidence="1">
    <location>
        <begin position="21"/>
        <end position="127"/>
    </location>
</feature>
<evidence type="ECO:0000313" key="2">
    <source>
        <dbReference type="EMBL" id="EME85836.1"/>
    </source>
</evidence>
<dbReference type="Proteomes" id="UP000016932">
    <property type="component" value="Unassembled WGS sequence"/>
</dbReference>
<feature type="signal peptide" evidence="1">
    <location>
        <begin position="1"/>
        <end position="20"/>
    </location>
</feature>
<dbReference type="RefSeq" id="XP_007923319.1">
    <property type="nucleotide sequence ID" value="XM_007925128.1"/>
</dbReference>
<name>M3AMN3_PSEFD</name>
<dbReference type="AlphaFoldDB" id="M3AMN3"/>
<evidence type="ECO:0000256" key="1">
    <source>
        <dbReference type="SAM" id="SignalP"/>
    </source>
</evidence>